<dbReference type="GeneID" id="28770884"/>
<gene>
    <name evidence="1" type="ORF">CC84DRAFT_790702</name>
</gene>
<dbReference type="RefSeq" id="XP_018034733.1">
    <property type="nucleotide sequence ID" value="XM_018187398.1"/>
</dbReference>
<name>A0A177CC76_9PLEO</name>
<protein>
    <submittedName>
        <fullName evidence="1">Uncharacterized protein</fullName>
    </submittedName>
</protein>
<keyword evidence="2" id="KW-1185">Reference proteome</keyword>
<organism evidence="1 2">
    <name type="scientific">Paraphaeosphaeria sporulosa</name>
    <dbReference type="NCBI Taxonomy" id="1460663"/>
    <lineage>
        <taxon>Eukaryota</taxon>
        <taxon>Fungi</taxon>
        <taxon>Dikarya</taxon>
        <taxon>Ascomycota</taxon>
        <taxon>Pezizomycotina</taxon>
        <taxon>Dothideomycetes</taxon>
        <taxon>Pleosporomycetidae</taxon>
        <taxon>Pleosporales</taxon>
        <taxon>Massarineae</taxon>
        <taxon>Didymosphaeriaceae</taxon>
        <taxon>Paraphaeosphaeria</taxon>
    </lineage>
</organism>
<evidence type="ECO:0000313" key="2">
    <source>
        <dbReference type="Proteomes" id="UP000077069"/>
    </source>
</evidence>
<accession>A0A177CC76</accession>
<dbReference type="EMBL" id="KV441553">
    <property type="protein sequence ID" value="OAG04368.1"/>
    <property type="molecule type" value="Genomic_DNA"/>
</dbReference>
<dbReference type="Proteomes" id="UP000077069">
    <property type="component" value="Unassembled WGS sequence"/>
</dbReference>
<evidence type="ECO:0000313" key="1">
    <source>
        <dbReference type="EMBL" id="OAG04368.1"/>
    </source>
</evidence>
<proteinExistence type="predicted"/>
<sequence length="116" mass="12589">MLDPVACFTQWQSMAPLRHGLCLQALLCASTDSEEKIATPRCCSLHRMLARCGGVGSACLIAISPEEPRPVGSPSASRRMVALHPPASASSTWIVHDFEAQAIRQLFDSVHHKIPQ</sequence>
<dbReference type="InParanoid" id="A0A177CC76"/>
<reference evidence="1 2" key="1">
    <citation type="submission" date="2016-05" db="EMBL/GenBank/DDBJ databases">
        <title>Comparative analysis of secretome profiles of manganese(II)-oxidizing ascomycete fungi.</title>
        <authorList>
            <consortium name="DOE Joint Genome Institute"/>
            <person name="Zeiner C.A."/>
            <person name="Purvine S.O."/>
            <person name="Zink E.M."/>
            <person name="Wu S."/>
            <person name="Pasa-Tolic L."/>
            <person name="Chaput D.L."/>
            <person name="Haridas S."/>
            <person name="Grigoriev I.V."/>
            <person name="Santelli C.M."/>
            <person name="Hansel C.M."/>
        </authorList>
    </citation>
    <scope>NUCLEOTIDE SEQUENCE [LARGE SCALE GENOMIC DNA]</scope>
    <source>
        <strain evidence="1 2">AP3s5-JAC2a</strain>
    </source>
</reference>
<dbReference type="AlphaFoldDB" id="A0A177CC76"/>